<protein>
    <recommendedName>
        <fullName evidence="2">Protein kinase domain-containing protein</fullName>
    </recommendedName>
</protein>
<dbReference type="PROSITE" id="PS50011">
    <property type="entry name" value="PROTEIN_KINASE_DOM"/>
    <property type="match status" value="1"/>
</dbReference>
<evidence type="ECO:0000313" key="3">
    <source>
        <dbReference type="EMBL" id="KAJ7031135.1"/>
    </source>
</evidence>
<name>A0AAD6SRF0_9AGAR</name>
<gene>
    <name evidence="3" type="ORF">C8F04DRAFT_708587</name>
</gene>
<evidence type="ECO:0000256" key="1">
    <source>
        <dbReference type="SAM" id="MobiDB-lite"/>
    </source>
</evidence>
<proteinExistence type="predicted"/>
<reference evidence="3" key="1">
    <citation type="submission" date="2023-03" db="EMBL/GenBank/DDBJ databases">
        <title>Massive genome expansion in bonnet fungi (Mycena s.s.) driven by repeated elements and novel gene families across ecological guilds.</title>
        <authorList>
            <consortium name="Lawrence Berkeley National Laboratory"/>
            <person name="Harder C.B."/>
            <person name="Miyauchi S."/>
            <person name="Viragh M."/>
            <person name="Kuo A."/>
            <person name="Thoen E."/>
            <person name="Andreopoulos B."/>
            <person name="Lu D."/>
            <person name="Skrede I."/>
            <person name="Drula E."/>
            <person name="Henrissat B."/>
            <person name="Morin E."/>
            <person name="Kohler A."/>
            <person name="Barry K."/>
            <person name="LaButti K."/>
            <person name="Morin E."/>
            <person name="Salamov A."/>
            <person name="Lipzen A."/>
            <person name="Mereny Z."/>
            <person name="Hegedus B."/>
            <person name="Baldrian P."/>
            <person name="Stursova M."/>
            <person name="Weitz H."/>
            <person name="Taylor A."/>
            <person name="Grigoriev I.V."/>
            <person name="Nagy L.G."/>
            <person name="Martin F."/>
            <person name="Kauserud H."/>
        </authorList>
    </citation>
    <scope>NUCLEOTIDE SEQUENCE</scope>
    <source>
        <strain evidence="3">CBHHK200</strain>
    </source>
</reference>
<dbReference type="GO" id="GO:0004672">
    <property type="term" value="F:protein kinase activity"/>
    <property type="evidence" value="ECO:0007669"/>
    <property type="project" value="InterPro"/>
</dbReference>
<evidence type="ECO:0000259" key="2">
    <source>
        <dbReference type="PROSITE" id="PS50011"/>
    </source>
</evidence>
<dbReference type="Proteomes" id="UP001218188">
    <property type="component" value="Unassembled WGS sequence"/>
</dbReference>
<dbReference type="AlphaFoldDB" id="A0AAD6SRF0"/>
<organism evidence="3 4">
    <name type="scientific">Mycena alexandri</name>
    <dbReference type="NCBI Taxonomy" id="1745969"/>
    <lineage>
        <taxon>Eukaryota</taxon>
        <taxon>Fungi</taxon>
        <taxon>Dikarya</taxon>
        <taxon>Basidiomycota</taxon>
        <taxon>Agaricomycotina</taxon>
        <taxon>Agaricomycetes</taxon>
        <taxon>Agaricomycetidae</taxon>
        <taxon>Agaricales</taxon>
        <taxon>Marasmiineae</taxon>
        <taxon>Mycenaceae</taxon>
        <taxon>Mycena</taxon>
    </lineage>
</organism>
<dbReference type="InterPro" id="IPR000719">
    <property type="entry name" value="Prot_kinase_dom"/>
</dbReference>
<evidence type="ECO:0000313" key="4">
    <source>
        <dbReference type="Proteomes" id="UP001218188"/>
    </source>
</evidence>
<dbReference type="SUPFAM" id="SSF56112">
    <property type="entry name" value="Protein kinase-like (PK-like)"/>
    <property type="match status" value="1"/>
</dbReference>
<dbReference type="InterPro" id="IPR011009">
    <property type="entry name" value="Kinase-like_dom_sf"/>
</dbReference>
<feature type="region of interest" description="Disordered" evidence="1">
    <location>
        <begin position="175"/>
        <end position="203"/>
    </location>
</feature>
<feature type="compositionally biased region" description="Polar residues" evidence="1">
    <location>
        <begin position="175"/>
        <end position="187"/>
    </location>
</feature>
<dbReference type="Gene3D" id="1.10.510.10">
    <property type="entry name" value="Transferase(Phosphotransferase) domain 1"/>
    <property type="match status" value="1"/>
</dbReference>
<feature type="domain" description="Protein kinase" evidence="2">
    <location>
        <begin position="1"/>
        <end position="238"/>
    </location>
</feature>
<dbReference type="EMBL" id="JARJCM010000084">
    <property type="protein sequence ID" value="KAJ7031135.1"/>
    <property type="molecule type" value="Genomic_DNA"/>
</dbReference>
<comment type="caution">
    <text evidence="3">The sequence shown here is derived from an EMBL/GenBank/DDBJ whole genome shotgun (WGS) entry which is preliminary data.</text>
</comment>
<dbReference type="GO" id="GO:0005524">
    <property type="term" value="F:ATP binding"/>
    <property type="evidence" value="ECO:0007669"/>
    <property type="project" value="InterPro"/>
</dbReference>
<keyword evidence="4" id="KW-1185">Reference proteome</keyword>
<accession>A0AAD6SRF0</accession>
<sequence length="238" mass="26624">MRLPCFQFRFFHRDMQLHRLHGFSLLSLAVELDEREVVRQIFHGLSFLHQHGVVHRDLHLGNIAIEFPFLRTSGVNEIMKASRHPICHPCVLGTAVPHPPSLPAYLVERAKFCERLAPLMREEASLIVVKLLDFGCAFRPGTDDILSAQQGGPASFLKAPECVLAGLLPDPTIAPLTNQDSANSHELTTGEMPPKKRGTWPAPPGDLRWRAMCHSYSRMPTVITNGCSCRRVRSPGLR</sequence>